<organism evidence="10 11">
    <name type="scientific">Deferribacter autotrophicus</name>
    <dbReference type="NCBI Taxonomy" id="500465"/>
    <lineage>
        <taxon>Bacteria</taxon>
        <taxon>Pseudomonadati</taxon>
        <taxon>Deferribacterota</taxon>
        <taxon>Deferribacteres</taxon>
        <taxon>Deferribacterales</taxon>
        <taxon>Deferribacteraceae</taxon>
        <taxon>Deferribacter</taxon>
    </lineage>
</organism>
<keyword evidence="3" id="KW-1003">Cell membrane</keyword>
<gene>
    <name evidence="10" type="ORF">FHQ18_00235</name>
</gene>
<evidence type="ECO:0000256" key="4">
    <source>
        <dbReference type="ARBA" id="ARBA00022481"/>
    </source>
</evidence>
<protein>
    <submittedName>
        <fullName evidence="10">Prepilin-type N-terminal cleavage/methylation domain-containing protein</fullName>
    </submittedName>
</protein>
<dbReference type="InterPro" id="IPR010052">
    <property type="entry name" value="T2SS_protein-GspI"/>
</dbReference>
<comment type="caution">
    <text evidence="10">The sequence shown here is derived from an EMBL/GenBank/DDBJ whole genome shotgun (WGS) entry which is preliminary data.</text>
</comment>
<evidence type="ECO:0000256" key="9">
    <source>
        <dbReference type="SAM" id="Phobius"/>
    </source>
</evidence>
<dbReference type="EMBL" id="VFJB01000001">
    <property type="protein sequence ID" value="KAA0259340.1"/>
    <property type="molecule type" value="Genomic_DNA"/>
</dbReference>
<dbReference type="SUPFAM" id="SSF54523">
    <property type="entry name" value="Pili subunits"/>
    <property type="match status" value="1"/>
</dbReference>
<comment type="subcellular location">
    <subcellularLocation>
        <location evidence="1">Cell inner membrane</location>
        <topology evidence="1">Single-pass membrane protein</topology>
    </subcellularLocation>
</comment>
<dbReference type="Pfam" id="PF07963">
    <property type="entry name" value="N_methyl"/>
    <property type="match status" value="1"/>
</dbReference>
<dbReference type="NCBIfam" id="TIGR02532">
    <property type="entry name" value="IV_pilin_GFxxxE"/>
    <property type="match status" value="1"/>
</dbReference>
<proteinExistence type="inferred from homology"/>
<dbReference type="GO" id="GO:0005886">
    <property type="term" value="C:plasma membrane"/>
    <property type="evidence" value="ECO:0007669"/>
    <property type="project" value="UniProtKB-SubCell"/>
</dbReference>
<dbReference type="GO" id="GO:0015628">
    <property type="term" value="P:protein secretion by the type II secretion system"/>
    <property type="evidence" value="ECO:0007669"/>
    <property type="project" value="InterPro"/>
</dbReference>
<dbReference type="PANTHER" id="PTHR38779">
    <property type="entry name" value="TYPE II SECRETION SYSTEM PROTEIN I-RELATED"/>
    <property type="match status" value="1"/>
</dbReference>
<keyword evidence="5" id="KW-0997">Cell inner membrane</keyword>
<accession>A0A5A8F6B6</accession>
<dbReference type="InterPro" id="IPR012902">
    <property type="entry name" value="N_methyl_site"/>
</dbReference>
<evidence type="ECO:0000256" key="5">
    <source>
        <dbReference type="ARBA" id="ARBA00022519"/>
    </source>
</evidence>
<keyword evidence="6 9" id="KW-0812">Transmembrane</keyword>
<name>A0A5A8F6B6_9BACT</name>
<dbReference type="Proteomes" id="UP000322876">
    <property type="component" value="Unassembled WGS sequence"/>
</dbReference>
<evidence type="ECO:0000256" key="1">
    <source>
        <dbReference type="ARBA" id="ARBA00004377"/>
    </source>
</evidence>
<dbReference type="AlphaFoldDB" id="A0A5A8F6B6"/>
<keyword evidence="11" id="KW-1185">Reference proteome</keyword>
<sequence>MFMLNKKAFTLIELMIAILIFLIAILGLVPAFINAVKINKINEVRDKAYLALNKKLIEIESMDFNSLANDNGTITIDNTDYNYTINVIDDSSSIGKLKKVVVTVKWTKPYYNEENSISGTIYVRAKNE</sequence>
<dbReference type="GO" id="GO:0015627">
    <property type="term" value="C:type II protein secretion system complex"/>
    <property type="evidence" value="ECO:0007669"/>
    <property type="project" value="InterPro"/>
</dbReference>
<dbReference type="PANTHER" id="PTHR38779:SF2">
    <property type="entry name" value="TYPE II SECRETION SYSTEM PROTEIN I-RELATED"/>
    <property type="match status" value="1"/>
</dbReference>
<evidence type="ECO:0000256" key="7">
    <source>
        <dbReference type="ARBA" id="ARBA00022989"/>
    </source>
</evidence>
<evidence type="ECO:0000313" key="11">
    <source>
        <dbReference type="Proteomes" id="UP000322876"/>
    </source>
</evidence>
<dbReference type="InterPro" id="IPR045584">
    <property type="entry name" value="Pilin-like"/>
</dbReference>
<keyword evidence="7 9" id="KW-1133">Transmembrane helix</keyword>
<reference evidence="10 11" key="1">
    <citation type="submission" date="2019-06" db="EMBL/GenBank/DDBJ databases">
        <title>Genomic insights into carbon and energy metabolism of Deferribacter autotrophicus revealed new metabolic traits in the phylum Deferribacteres.</title>
        <authorList>
            <person name="Slobodkin A.I."/>
            <person name="Slobodkina G.B."/>
            <person name="Allioux M."/>
            <person name="Alain K."/>
            <person name="Jebbar M."/>
            <person name="Shadrin V."/>
            <person name="Kublanov I.V."/>
            <person name="Toshchakov S.V."/>
            <person name="Bonch-Osmolovskaya E.A."/>
        </authorList>
    </citation>
    <scope>NUCLEOTIDE SEQUENCE [LARGE SCALE GENOMIC DNA]</scope>
    <source>
        <strain evidence="10 11">SL50</strain>
    </source>
</reference>
<evidence type="ECO:0000256" key="6">
    <source>
        <dbReference type="ARBA" id="ARBA00022692"/>
    </source>
</evidence>
<feature type="transmembrane region" description="Helical" evidence="9">
    <location>
        <begin position="12"/>
        <end position="33"/>
    </location>
</feature>
<keyword evidence="4" id="KW-0488">Methylation</keyword>
<evidence type="ECO:0000313" key="10">
    <source>
        <dbReference type="EMBL" id="KAA0259340.1"/>
    </source>
</evidence>
<comment type="similarity">
    <text evidence="2">Belongs to the GSP I family.</text>
</comment>
<dbReference type="Gene3D" id="3.30.700.10">
    <property type="entry name" value="Glycoprotein, Type 4 Pilin"/>
    <property type="match status" value="1"/>
</dbReference>
<evidence type="ECO:0000256" key="3">
    <source>
        <dbReference type="ARBA" id="ARBA00022475"/>
    </source>
</evidence>
<evidence type="ECO:0000256" key="2">
    <source>
        <dbReference type="ARBA" id="ARBA00008358"/>
    </source>
</evidence>
<keyword evidence="8 9" id="KW-0472">Membrane</keyword>
<evidence type="ECO:0000256" key="8">
    <source>
        <dbReference type="ARBA" id="ARBA00023136"/>
    </source>
</evidence>